<dbReference type="RefSeq" id="WP_345440310.1">
    <property type="nucleotide sequence ID" value="NZ_BAABQU010000001.1"/>
</dbReference>
<reference evidence="1 2" key="1">
    <citation type="submission" date="2024-02" db="EMBL/GenBank/DDBJ databases">
        <title>Deinococcus caeni NBRC 101312.</title>
        <authorList>
            <person name="Ichikawa N."/>
            <person name="Katano-Makiyama Y."/>
            <person name="Hidaka K."/>
        </authorList>
    </citation>
    <scope>NUCLEOTIDE SEQUENCE [LARGE SCALE GENOMIC DNA]</scope>
    <source>
        <strain evidence="1 2">NBRC 101312</strain>
    </source>
</reference>
<dbReference type="EMBL" id="BAABQU010000001">
    <property type="protein sequence ID" value="GAA5438588.1"/>
    <property type="molecule type" value="Genomic_DNA"/>
</dbReference>
<evidence type="ECO:0000313" key="1">
    <source>
        <dbReference type="EMBL" id="GAA5438588.1"/>
    </source>
</evidence>
<gene>
    <name evidence="1" type="ORF">Dcae01_00074</name>
</gene>
<name>A0ABP9U7R2_9DEIO</name>
<accession>A0ABP9U7R2</accession>
<protein>
    <recommendedName>
        <fullName evidence="3">ArsR family transcriptional regulator</fullName>
    </recommendedName>
</protein>
<proteinExistence type="predicted"/>
<keyword evidence="2" id="KW-1185">Reference proteome</keyword>
<organism evidence="1 2">
    <name type="scientific">Deinococcus caeni</name>
    <dbReference type="NCBI Taxonomy" id="569127"/>
    <lineage>
        <taxon>Bacteria</taxon>
        <taxon>Thermotogati</taxon>
        <taxon>Deinococcota</taxon>
        <taxon>Deinococci</taxon>
        <taxon>Deinococcales</taxon>
        <taxon>Deinococcaceae</taxon>
        <taxon>Deinococcus</taxon>
    </lineage>
</organism>
<sequence>MTERTEGQAESVRVTDARAARALRQDTGLLGLFLRPTSPSEVAGRAGMAANLVHHHARRLAGLGLLRELGREGSRVRFVLAAREFRVPSDLLPPEDVQGNGTADLRDLSEGFGRAYRRSWALAGASEEDVYIFGEVGGSTPRLPPADAPAAEGHPAHLDRVTVNLTPERYVQLARELSEVLARAYAEGHSEGGQPCTLAVLAYRADEDGIRSLSRSPNSFLGAALPV</sequence>
<comment type="caution">
    <text evidence="1">The sequence shown here is derived from an EMBL/GenBank/DDBJ whole genome shotgun (WGS) entry which is preliminary data.</text>
</comment>
<dbReference type="Proteomes" id="UP001423409">
    <property type="component" value="Unassembled WGS sequence"/>
</dbReference>
<evidence type="ECO:0008006" key="3">
    <source>
        <dbReference type="Google" id="ProtNLM"/>
    </source>
</evidence>
<evidence type="ECO:0000313" key="2">
    <source>
        <dbReference type="Proteomes" id="UP001423409"/>
    </source>
</evidence>